<dbReference type="PANTHER" id="PTHR37464">
    <property type="entry name" value="BLL2463 PROTEIN"/>
    <property type="match status" value="1"/>
</dbReference>
<dbReference type="NCBIfam" id="TIGR02226">
    <property type="entry name" value="two_anch"/>
    <property type="match status" value="1"/>
</dbReference>
<dbReference type="OrthoDB" id="890881at2"/>
<feature type="transmembrane region" description="Helical" evidence="1">
    <location>
        <begin position="56"/>
        <end position="74"/>
    </location>
</feature>
<name>A0A368JW46_9BACT</name>
<gene>
    <name evidence="3" type="ORF">DUE52_01820</name>
</gene>
<keyword evidence="1" id="KW-1133">Transmembrane helix</keyword>
<reference evidence="3 4" key="1">
    <citation type="submission" date="2018-07" db="EMBL/GenBank/DDBJ databases">
        <title>Genome analysis of Larkinella rosea.</title>
        <authorList>
            <person name="Zhou Z."/>
            <person name="Wang G."/>
        </authorList>
    </citation>
    <scope>NUCLEOTIDE SEQUENCE [LARGE SCALE GENOMIC DNA]</scope>
    <source>
        <strain evidence="4">zzj9</strain>
    </source>
</reference>
<dbReference type="Proteomes" id="UP000253383">
    <property type="component" value="Unassembled WGS sequence"/>
</dbReference>
<feature type="domain" description="Aerotolerance regulator N-terminal" evidence="2">
    <location>
        <begin position="1"/>
        <end position="76"/>
    </location>
</feature>
<feature type="transmembrane region" description="Helical" evidence="1">
    <location>
        <begin position="6"/>
        <end position="24"/>
    </location>
</feature>
<dbReference type="InterPro" id="IPR011933">
    <property type="entry name" value="Double_TM_dom"/>
</dbReference>
<proteinExistence type="predicted"/>
<dbReference type="AlphaFoldDB" id="A0A368JW46"/>
<dbReference type="Pfam" id="PF07584">
    <property type="entry name" value="BatA"/>
    <property type="match status" value="1"/>
</dbReference>
<keyword evidence="1" id="KW-0812">Transmembrane</keyword>
<accession>A0A368JW46</accession>
<dbReference type="PANTHER" id="PTHR37464:SF1">
    <property type="entry name" value="BLL2463 PROTEIN"/>
    <property type="match status" value="1"/>
</dbReference>
<evidence type="ECO:0000313" key="3">
    <source>
        <dbReference type="EMBL" id="RCR71682.1"/>
    </source>
</evidence>
<keyword evidence="1" id="KW-0472">Membrane</keyword>
<organism evidence="3 4">
    <name type="scientific">Larkinella punicea</name>
    <dbReference type="NCBI Taxonomy" id="2315727"/>
    <lineage>
        <taxon>Bacteria</taxon>
        <taxon>Pseudomonadati</taxon>
        <taxon>Bacteroidota</taxon>
        <taxon>Cytophagia</taxon>
        <taxon>Cytophagales</taxon>
        <taxon>Spirosomataceae</taxon>
        <taxon>Larkinella</taxon>
    </lineage>
</organism>
<evidence type="ECO:0000256" key="1">
    <source>
        <dbReference type="SAM" id="Phobius"/>
    </source>
</evidence>
<comment type="caution">
    <text evidence="3">The sequence shown here is derived from an EMBL/GenBank/DDBJ whole genome shotgun (WGS) entry which is preliminary data.</text>
</comment>
<dbReference type="RefSeq" id="WP_114404215.1">
    <property type="nucleotide sequence ID" value="NZ_QOWE01000001.1"/>
</dbReference>
<sequence>MEFIQPLFLWGIGAVVIPVVIHFWHQKRGKTLAWAATRWLQEKNQQQQRGIKLDNLLLLILRCLVIILLALLLSQPILTGLTKPVVVEKIHLVQPEQLVVDNYRFELEEAIKKGEAVYWINTATEAIKDPAQLPDQRTFNPNVLQSAINTASAKPSELHLYVLNNQQLANAPFIRVPAQFKLHTMVDSASRPVRPYLKLPGSGNVFVNASNQLVNSTALSKGIRFQDVQAHSGRLTALVDFRDKTEQQTVLAALNALSDVYALGIQIDVKKNQKTGYDWVLTDQDVIAPVPKTLYVVSGKLKIPRVPNVIFWEEKLTPQTAERVRTGQLPEQLGELLIRHFNLKPNSFPLSQEQLNTLFITTEERRAQQPENIRNWLLLVFVGLIGLERWMALRQNA</sequence>
<protein>
    <recommendedName>
        <fullName evidence="2">Aerotolerance regulator N-terminal domain-containing protein</fullName>
    </recommendedName>
</protein>
<evidence type="ECO:0000313" key="4">
    <source>
        <dbReference type="Proteomes" id="UP000253383"/>
    </source>
</evidence>
<dbReference type="EMBL" id="QOWE01000001">
    <property type="protein sequence ID" value="RCR71682.1"/>
    <property type="molecule type" value="Genomic_DNA"/>
</dbReference>
<keyword evidence="4" id="KW-1185">Reference proteome</keyword>
<evidence type="ECO:0000259" key="2">
    <source>
        <dbReference type="Pfam" id="PF07584"/>
    </source>
</evidence>
<dbReference type="InterPro" id="IPR024163">
    <property type="entry name" value="Aerotolerance_reg_N"/>
</dbReference>